<evidence type="ECO:0000313" key="3">
    <source>
        <dbReference type="EMBL" id="MFG6467024.1"/>
    </source>
</evidence>
<keyword evidence="4" id="KW-1185">Reference proteome</keyword>
<dbReference type="NCBIfam" id="TIGR02595">
    <property type="entry name" value="PEP_CTERM"/>
    <property type="match status" value="1"/>
</dbReference>
<evidence type="ECO:0000313" key="4">
    <source>
        <dbReference type="Proteomes" id="UP001606303"/>
    </source>
</evidence>
<feature type="chain" id="PRO_5046874329" evidence="1">
    <location>
        <begin position="18"/>
        <end position="220"/>
    </location>
</feature>
<sequence length="220" mass="21995">MAAGAQASMLASVTVNAGAYTLQYNPNPTFGSFVTTFSSGNSVGFEWAVPAAVNLSSLGGASASANFSLPSFTITANAGYALSGLNAGLGNIVYFAFGSGANASITAAGQYSVNGGATTATPWSAMSKTVVTPAGSSNPEFGYFADGGPLVAGGFNTFSLSSASITLNTSGGTFVSIGAQPQNKLSFTFTAAPVPEPETYALMLAGLAMVGFLARRRQVL</sequence>
<dbReference type="InterPro" id="IPR013424">
    <property type="entry name" value="Ice-binding_C"/>
</dbReference>
<feature type="signal peptide" evidence="1">
    <location>
        <begin position="1"/>
        <end position="17"/>
    </location>
</feature>
<protein>
    <submittedName>
        <fullName evidence="3">PEP-CTERM sorting domain-containing protein</fullName>
    </submittedName>
</protein>
<organism evidence="3 4">
    <name type="scientific">Pelomonas baiyunensis</name>
    <dbReference type="NCBI Taxonomy" id="3299026"/>
    <lineage>
        <taxon>Bacteria</taxon>
        <taxon>Pseudomonadati</taxon>
        <taxon>Pseudomonadota</taxon>
        <taxon>Betaproteobacteria</taxon>
        <taxon>Burkholderiales</taxon>
        <taxon>Sphaerotilaceae</taxon>
        <taxon>Roseateles</taxon>
    </lineage>
</organism>
<dbReference type="EMBL" id="JBIGIB010000002">
    <property type="protein sequence ID" value="MFG6467024.1"/>
    <property type="molecule type" value="Genomic_DNA"/>
</dbReference>
<feature type="domain" description="Ice-binding protein C-terminal" evidence="2">
    <location>
        <begin position="193"/>
        <end position="217"/>
    </location>
</feature>
<proteinExistence type="predicted"/>
<evidence type="ECO:0000259" key="2">
    <source>
        <dbReference type="Pfam" id="PF07589"/>
    </source>
</evidence>
<dbReference type="Proteomes" id="UP001606303">
    <property type="component" value="Unassembled WGS sequence"/>
</dbReference>
<dbReference type="RefSeq" id="WP_394384169.1">
    <property type="nucleotide sequence ID" value="NZ_JBIGIB010000002.1"/>
</dbReference>
<reference evidence="3 4" key="1">
    <citation type="submission" date="2024-08" db="EMBL/GenBank/DDBJ databases">
        <authorList>
            <person name="Lu H."/>
        </authorList>
    </citation>
    <scope>NUCLEOTIDE SEQUENCE [LARGE SCALE GENOMIC DNA]</scope>
    <source>
        <strain evidence="3 4">BYS87W</strain>
    </source>
</reference>
<keyword evidence="1" id="KW-0732">Signal</keyword>
<gene>
    <name evidence="3" type="ORF">ACG01O_10440</name>
</gene>
<accession>A0ABW7GYG7</accession>
<comment type="caution">
    <text evidence="3">The sequence shown here is derived from an EMBL/GenBank/DDBJ whole genome shotgun (WGS) entry which is preliminary data.</text>
</comment>
<name>A0ABW7GYG7_9BURK</name>
<evidence type="ECO:0000256" key="1">
    <source>
        <dbReference type="SAM" id="SignalP"/>
    </source>
</evidence>
<dbReference type="Pfam" id="PF07589">
    <property type="entry name" value="PEP-CTERM"/>
    <property type="match status" value="1"/>
</dbReference>